<dbReference type="Proteomes" id="UP000091956">
    <property type="component" value="Unassembled WGS sequence"/>
</dbReference>
<sequence length="192" mass="21643">MSLSYASTLNNSIKCRILPNITNGQFHLVRLLEFENQSQWIARIQLCKSTERLAKKLQREVDSMATVRERTNIPVPQVFGYKTNDSNSVGVAFILMEFLPGNVAMDADGGYKTHNREIPPQHKTNFYNEMAQVQVSRDDIGTLAKDRNHYQGQDGNYDIGPLPDLGGPFDTATAFFEAWAAKAKFPKSRDTI</sequence>
<dbReference type="SUPFAM" id="SSF56112">
    <property type="entry name" value="Protein kinase-like (PK-like)"/>
    <property type="match status" value="1"/>
</dbReference>
<proteinExistence type="predicted"/>
<dbReference type="STRING" id="342668.A0A1B8GP78"/>
<feature type="domain" description="Aminoglycoside phosphotransferase" evidence="1">
    <location>
        <begin position="30"/>
        <end position="111"/>
    </location>
</feature>
<organism evidence="2 3">
    <name type="scientific">Pseudogymnoascus verrucosus</name>
    <dbReference type="NCBI Taxonomy" id="342668"/>
    <lineage>
        <taxon>Eukaryota</taxon>
        <taxon>Fungi</taxon>
        <taxon>Dikarya</taxon>
        <taxon>Ascomycota</taxon>
        <taxon>Pezizomycotina</taxon>
        <taxon>Leotiomycetes</taxon>
        <taxon>Thelebolales</taxon>
        <taxon>Thelebolaceae</taxon>
        <taxon>Pseudogymnoascus</taxon>
    </lineage>
</organism>
<dbReference type="OrthoDB" id="10003767at2759"/>
<evidence type="ECO:0000313" key="2">
    <source>
        <dbReference type="EMBL" id="OBT97653.1"/>
    </source>
</evidence>
<dbReference type="EMBL" id="KV460221">
    <property type="protein sequence ID" value="OBT97653.1"/>
    <property type="molecule type" value="Genomic_DNA"/>
</dbReference>
<dbReference type="GeneID" id="28837812"/>
<dbReference type="PANTHER" id="PTHR21310">
    <property type="entry name" value="AMINOGLYCOSIDE PHOSPHOTRANSFERASE-RELATED-RELATED"/>
    <property type="match status" value="1"/>
</dbReference>
<dbReference type="InterPro" id="IPR051678">
    <property type="entry name" value="AGP_Transferase"/>
</dbReference>
<accession>A0A1B8GP78</accession>
<evidence type="ECO:0000259" key="1">
    <source>
        <dbReference type="Pfam" id="PF01636"/>
    </source>
</evidence>
<reference evidence="2 3" key="1">
    <citation type="submission" date="2016-03" db="EMBL/GenBank/DDBJ databases">
        <title>Comparative genomics of Pseudogymnoascus destructans, the fungus causing white-nose syndrome of bats.</title>
        <authorList>
            <person name="Palmer J.M."/>
            <person name="Drees K.P."/>
            <person name="Foster J.T."/>
            <person name="Lindner D.L."/>
        </authorList>
    </citation>
    <scope>NUCLEOTIDE SEQUENCE [LARGE SCALE GENOMIC DNA]</scope>
    <source>
        <strain evidence="2 3">UAMH 10579</strain>
    </source>
</reference>
<name>A0A1B8GP78_9PEZI</name>
<gene>
    <name evidence="2" type="ORF">VE01_04426</name>
</gene>
<keyword evidence="3" id="KW-1185">Reference proteome</keyword>
<dbReference type="RefSeq" id="XP_018131386.1">
    <property type="nucleotide sequence ID" value="XM_018273900.1"/>
</dbReference>
<protein>
    <recommendedName>
        <fullName evidence="1">Aminoglycoside phosphotransferase domain-containing protein</fullName>
    </recommendedName>
</protein>
<dbReference type="InterPro" id="IPR002575">
    <property type="entry name" value="Aminoglycoside_PTrfase"/>
</dbReference>
<dbReference type="Gene3D" id="3.30.200.20">
    <property type="entry name" value="Phosphorylase Kinase, domain 1"/>
    <property type="match status" value="1"/>
</dbReference>
<dbReference type="PANTHER" id="PTHR21310:SF15">
    <property type="entry name" value="AMINOGLYCOSIDE PHOSPHOTRANSFERASE DOMAIN-CONTAINING PROTEIN"/>
    <property type="match status" value="1"/>
</dbReference>
<reference evidence="3" key="2">
    <citation type="journal article" date="2018" name="Nat. Commun.">
        <title>Extreme sensitivity to ultraviolet light in the fungal pathogen causing white-nose syndrome of bats.</title>
        <authorList>
            <person name="Palmer J.M."/>
            <person name="Drees K.P."/>
            <person name="Foster J.T."/>
            <person name="Lindner D.L."/>
        </authorList>
    </citation>
    <scope>NUCLEOTIDE SEQUENCE [LARGE SCALE GENOMIC DNA]</scope>
    <source>
        <strain evidence="3">UAMH 10579</strain>
    </source>
</reference>
<dbReference type="InterPro" id="IPR011009">
    <property type="entry name" value="Kinase-like_dom_sf"/>
</dbReference>
<dbReference type="AlphaFoldDB" id="A0A1B8GP78"/>
<dbReference type="Pfam" id="PF01636">
    <property type="entry name" value="APH"/>
    <property type="match status" value="1"/>
</dbReference>
<evidence type="ECO:0000313" key="3">
    <source>
        <dbReference type="Proteomes" id="UP000091956"/>
    </source>
</evidence>